<keyword evidence="9" id="KW-1185">Reference proteome</keyword>
<dbReference type="EMBL" id="APJX01000003">
    <property type="protein sequence ID" value="EMS79961.1"/>
    <property type="molecule type" value="Genomic_DNA"/>
</dbReference>
<evidence type="ECO:0000256" key="3">
    <source>
        <dbReference type="ARBA" id="ARBA00022692"/>
    </source>
</evidence>
<reference evidence="8 9" key="1">
    <citation type="journal article" date="2013" name="Genome Announc.">
        <title>Draft Genome Sequence of Desulfotignum phosphitoxidans DSM 13687 Strain FiPS-3.</title>
        <authorList>
            <person name="Poehlein A."/>
            <person name="Daniel R."/>
            <person name="Simeonova D.D."/>
        </authorList>
    </citation>
    <scope>NUCLEOTIDE SEQUENCE [LARGE SCALE GENOMIC DNA]</scope>
    <source>
        <strain evidence="8 9">DSM 13687</strain>
    </source>
</reference>
<evidence type="ECO:0000256" key="2">
    <source>
        <dbReference type="ARBA" id="ARBA00022475"/>
    </source>
</evidence>
<feature type="transmembrane region" description="Helical" evidence="6">
    <location>
        <begin position="223"/>
        <end position="241"/>
    </location>
</feature>
<dbReference type="PANTHER" id="PTHR42920:SF11">
    <property type="entry name" value="INNER MEMBRANE PROTEIN YTFF"/>
    <property type="match status" value="1"/>
</dbReference>
<evidence type="ECO:0000256" key="1">
    <source>
        <dbReference type="ARBA" id="ARBA00004651"/>
    </source>
</evidence>
<keyword evidence="4 6" id="KW-1133">Transmembrane helix</keyword>
<name>S0G6B1_9BACT</name>
<dbReference type="PANTHER" id="PTHR42920">
    <property type="entry name" value="OS03G0707200 PROTEIN-RELATED"/>
    <property type="match status" value="1"/>
</dbReference>
<evidence type="ECO:0000256" key="5">
    <source>
        <dbReference type="ARBA" id="ARBA00023136"/>
    </source>
</evidence>
<keyword evidence="5 6" id="KW-0472">Membrane</keyword>
<dbReference type="SUPFAM" id="SSF103481">
    <property type="entry name" value="Multidrug resistance efflux transporter EmrE"/>
    <property type="match status" value="2"/>
</dbReference>
<organism evidence="8 9">
    <name type="scientific">Desulfotignum phosphitoxidans DSM 13687</name>
    <dbReference type="NCBI Taxonomy" id="1286635"/>
    <lineage>
        <taxon>Bacteria</taxon>
        <taxon>Pseudomonadati</taxon>
        <taxon>Thermodesulfobacteriota</taxon>
        <taxon>Desulfobacteria</taxon>
        <taxon>Desulfobacterales</taxon>
        <taxon>Desulfobacteraceae</taxon>
        <taxon>Desulfotignum</taxon>
    </lineage>
</organism>
<accession>S0G6B1</accession>
<feature type="domain" description="EamA" evidence="7">
    <location>
        <begin position="159"/>
        <end position="295"/>
    </location>
</feature>
<dbReference type="RefSeq" id="WP_006965289.1">
    <property type="nucleotide sequence ID" value="NZ_APJX01000003.1"/>
</dbReference>
<feature type="transmembrane region" description="Helical" evidence="6">
    <location>
        <begin position="99"/>
        <end position="121"/>
    </location>
</feature>
<feature type="transmembrane region" description="Helical" evidence="6">
    <location>
        <begin position="278"/>
        <end position="295"/>
    </location>
</feature>
<keyword evidence="3 6" id="KW-0812">Transmembrane</keyword>
<gene>
    <name evidence="8" type="ORF">Dpo_3c01030</name>
</gene>
<evidence type="ECO:0000313" key="9">
    <source>
        <dbReference type="Proteomes" id="UP000014216"/>
    </source>
</evidence>
<dbReference type="InterPro" id="IPR000620">
    <property type="entry name" value="EamA_dom"/>
</dbReference>
<feature type="domain" description="EamA" evidence="7">
    <location>
        <begin position="11"/>
        <end position="144"/>
    </location>
</feature>
<feature type="transmembrane region" description="Helical" evidence="6">
    <location>
        <begin position="41"/>
        <end position="62"/>
    </location>
</feature>
<dbReference type="GO" id="GO:0005886">
    <property type="term" value="C:plasma membrane"/>
    <property type="evidence" value="ECO:0007669"/>
    <property type="project" value="UniProtKB-SubCell"/>
</dbReference>
<dbReference type="Pfam" id="PF00892">
    <property type="entry name" value="EamA"/>
    <property type="match status" value="2"/>
</dbReference>
<evidence type="ECO:0000256" key="6">
    <source>
        <dbReference type="SAM" id="Phobius"/>
    </source>
</evidence>
<proteinExistence type="predicted"/>
<sequence>MPEKTSSLLAGYGVALGATALWSGNFIVARGLNDLIPPVSLAFYRWLTAVLVFAPFAIQGFAKDWPRVRPHIGYMAVTAFIGVTCFNTFIYIAGHTTTAMNLSLIAITFPVFVVLISRVLFKEVLTLKRAVGIVVVLTGVVCLITRGEVARLLAIRFVAGDLWMLASAVLFAVFSILIKHKPEGIRLYTFQFTLFFMGLIFLLPFFIWEQVRMPGLYLNRSTLPAVLYVGVFASLCAFLLWNRAIITLGPSRAGMIYYTMPLFSGLLAYLFLGEHIGLVHAVSAMLILSGIVLANQTPQGVKQ</sequence>
<feature type="transmembrane region" description="Helical" evidence="6">
    <location>
        <begin position="74"/>
        <end position="93"/>
    </location>
</feature>
<dbReference type="InterPro" id="IPR051258">
    <property type="entry name" value="Diverse_Substrate_Transporter"/>
</dbReference>
<evidence type="ECO:0000256" key="4">
    <source>
        <dbReference type="ARBA" id="ARBA00022989"/>
    </source>
</evidence>
<keyword evidence="2" id="KW-1003">Cell membrane</keyword>
<comment type="subcellular location">
    <subcellularLocation>
        <location evidence="1">Cell membrane</location>
        <topology evidence="1">Multi-pass membrane protein</topology>
    </subcellularLocation>
</comment>
<comment type="caution">
    <text evidence="8">The sequence shown here is derived from an EMBL/GenBank/DDBJ whole genome shotgun (WGS) entry which is preliminary data.</text>
</comment>
<evidence type="ECO:0000313" key="8">
    <source>
        <dbReference type="EMBL" id="EMS79961.1"/>
    </source>
</evidence>
<dbReference type="OrthoDB" id="5186724at2"/>
<dbReference type="InterPro" id="IPR037185">
    <property type="entry name" value="EmrE-like"/>
</dbReference>
<dbReference type="Gene3D" id="1.10.3730.20">
    <property type="match status" value="1"/>
</dbReference>
<feature type="transmembrane region" description="Helical" evidence="6">
    <location>
        <begin position="190"/>
        <end position="208"/>
    </location>
</feature>
<feature type="transmembrane region" description="Helical" evidence="6">
    <location>
        <begin position="253"/>
        <end position="272"/>
    </location>
</feature>
<feature type="transmembrane region" description="Helical" evidence="6">
    <location>
        <begin position="153"/>
        <end position="178"/>
    </location>
</feature>
<feature type="transmembrane region" description="Helical" evidence="6">
    <location>
        <begin position="130"/>
        <end position="147"/>
    </location>
</feature>
<dbReference type="AlphaFoldDB" id="S0G6B1"/>
<evidence type="ECO:0000259" key="7">
    <source>
        <dbReference type="Pfam" id="PF00892"/>
    </source>
</evidence>
<feature type="transmembrane region" description="Helical" evidence="6">
    <location>
        <begin position="7"/>
        <end position="29"/>
    </location>
</feature>
<dbReference type="Proteomes" id="UP000014216">
    <property type="component" value="Unassembled WGS sequence"/>
</dbReference>
<protein>
    <recommendedName>
        <fullName evidence="7">EamA domain-containing protein</fullName>
    </recommendedName>
</protein>